<dbReference type="PANTHER" id="PTHR24093">
    <property type="entry name" value="CATION TRANSPORTING ATPASE"/>
    <property type="match status" value="1"/>
</dbReference>
<feature type="transmembrane region" description="Helical" evidence="4">
    <location>
        <begin position="78"/>
        <end position="97"/>
    </location>
</feature>
<keyword evidence="4" id="KW-0472">Membrane</keyword>
<dbReference type="PANTHER" id="PTHR24093:SF369">
    <property type="entry name" value="CALCIUM-TRANSPORTING ATPASE"/>
    <property type="match status" value="1"/>
</dbReference>
<dbReference type="STRING" id="1202772.A0A1V9YWS4"/>
<dbReference type="AlphaFoldDB" id="A0A1V9YWS4"/>
<dbReference type="EMBL" id="JNBR01000665">
    <property type="protein sequence ID" value="OQR90161.1"/>
    <property type="molecule type" value="Genomic_DNA"/>
</dbReference>
<keyword evidence="2" id="KW-0479">Metal-binding</keyword>
<name>A0A1V9YWS4_ACHHY</name>
<gene>
    <name evidence="7" type="ORF">ACHHYP_05767</name>
</gene>
<evidence type="ECO:0000259" key="6">
    <source>
        <dbReference type="Pfam" id="PF12424"/>
    </source>
</evidence>
<dbReference type="GO" id="GO:0005886">
    <property type="term" value="C:plasma membrane"/>
    <property type="evidence" value="ECO:0007669"/>
    <property type="project" value="TreeGrafter"/>
</dbReference>
<dbReference type="GO" id="GO:0012505">
    <property type="term" value="C:endomembrane system"/>
    <property type="evidence" value="ECO:0007669"/>
    <property type="project" value="UniProtKB-SubCell"/>
</dbReference>
<dbReference type="InterPro" id="IPR022141">
    <property type="entry name" value="ATP_Ca_trans_C"/>
</dbReference>
<feature type="domain" description="Plasma membrane calcium transporting P-type ATPase C-terminal" evidence="6">
    <location>
        <begin position="159"/>
        <end position="181"/>
    </location>
</feature>
<dbReference type="InterPro" id="IPR006068">
    <property type="entry name" value="ATPase_P-typ_cation-transptr_C"/>
</dbReference>
<evidence type="ECO:0000256" key="2">
    <source>
        <dbReference type="ARBA" id="ARBA00022723"/>
    </source>
</evidence>
<protein>
    <submittedName>
        <fullName evidence="7">P-type ATPase (P-ATPase) Superfamily</fullName>
    </submittedName>
</protein>
<accession>A0A1V9YWS4</accession>
<feature type="domain" description="Cation-transporting P-type ATPase C-terminal" evidence="5">
    <location>
        <begin position="1"/>
        <end position="130"/>
    </location>
</feature>
<evidence type="ECO:0000313" key="8">
    <source>
        <dbReference type="Proteomes" id="UP000243579"/>
    </source>
</evidence>
<dbReference type="GO" id="GO:0005388">
    <property type="term" value="F:P-type calcium transporter activity"/>
    <property type="evidence" value="ECO:0007669"/>
    <property type="project" value="InterPro"/>
</dbReference>
<reference evidence="7 8" key="1">
    <citation type="journal article" date="2014" name="Genome Biol. Evol.">
        <title>The secreted proteins of Achlya hypogyna and Thraustotheca clavata identify the ancestral oomycete secretome and reveal gene acquisitions by horizontal gene transfer.</title>
        <authorList>
            <person name="Misner I."/>
            <person name="Blouin N."/>
            <person name="Leonard G."/>
            <person name="Richards T.A."/>
            <person name="Lane C.E."/>
        </authorList>
    </citation>
    <scope>NUCLEOTIDE SEQUENCE [LARGE SCALE GENOMIC DNA]</scope>
    <source>
        <strain evidence="7 8">ATCC 48635</strain>
    </source>
</reference>
<evidence type="ECO:0000256" key="4">
    <source>
        <dbReference type="SAM" id="Phobius"/>
    </source>
</evidence>
<sequence length="192" mass="21595">MTKHIVGQGIFQLIVLLVLTFAGDSILNIPTGHKASAPSAHYTIVFNTFVFLQLFNEINARRIHDELNVFDGFFRNQLYIGIQIIQVVLQVLIVQYGGRAFKCAPLTGGQWAVCLLLGALSLPVGLLLRMVHASSMPQFFSSCQEVEVVREPSARSKELWIRGFARLRTQIRVINAFKRSVAQRRLLTEKSI</sequence>
<evidence type="ECO:0000256" key="3">
    <source>
        <dbReference type="ARBA" id="ARBA00022842"/>
    </source>
</evidence>
<dbReference type="InterPro" id="IPR023298">
    <property type="entry name" value="ATPase_P-typ_TM_dom_sf"/>
</dbReference>
<keyword evidence="4" id="KW-1133">Transmembrane helix</keyword>
<evidence type="ECO:0000256" key="1">
    <source>
        <dbReference type="ARBA" id="ARBA00004127"/>
    </source>
</evidence>
<dbReference type="Proteomes" id="UP000243579">
    <property type="component" value="Unassembled WGS sequence"/>
</dbReference>
<keyword evidence="4" id="KW-0812">Transmembrane</keyword>
<feature type="transmembrane region" description="Helical" evidence="4">
    <location>
        <begin position="39"/>
        <end position="58"/>
    </location>
</feature>
<dbReference type="OrthoDB" id="71458at2759"/>
<dbReference type="SUPFAM" id="SSF81665">
    <property type="entry name" value="Calcium ATPase, transmembrane domain M"/>
    <property type="match status" value="1"/>
</dbReference>
<feature type="transmembrane region" description="Helical" evidence="4">
    <location>
        <begin position="9"/>
        <end position="27"/>
    </location>
</feature>
<dbReference type="Gene3D" id="1.20.1110.10">
    <property type="entry name" value="Calcium-transporting ATPase, transmembrane domain"/>
    <property type="match status" value="1"/>
</dbReference>
<proteinExistence type="predicted"/>
<keyword evidence="3" id="KW-0460">Magnesium</keyword>
<evidence type="ECO:0000313" key="7">
    <source>
        <dbReference type="EMBL" id="OQR90161.1"/>
    </source>
</evidence>
<comment type="subcellular location">
    <subcellularLocation>
        <location evidence="1">Endomembrane system</location>
        <topology evidence="1">Multi-pass membrane protein</topology>
    </subcellularLocation>
</comment>
<feature type="transmembrane region" description="Helical" evidence="4">
    <location>
        <begin position="109"/>
        <end position="128"/>
    </location>
</feature>
<organism evidence="7 8">
    <name type="scientific">Achlya hypogyna</name>
    <name type="common">Oomycete</name>
    <name type="synonym">Protoachlya hypogyna</name>
    <dbReference type="NCBI Taxonomy" id="1202772"/>
    <lineage>
        <taxon>Eukaryota</taxon>
        <taxon>Sar</taxon>
        <taxon>Stramenopiles</taxon>
        <taxon>Oomycota</taxon>
        <taxon>Saprolegniomycetes</taxon>
        <taxon>Saprolegniales</taxon>
        <taxon>Achlyaceae</taxon>
        <taxon>Achlya</taxon>
    </lineage>
</organism>
<evidence type="ECO:0000259" key="5">
    <source>
        <dbReference type="Pfam" id="PF00689"/>
    </source>
</evidence>
<dbReference type="GO" id="GO:0046872">
    <property type="term" value="F:metal ion binding"/>
    <property type="evidence" value="ECO:0007669"/>
    <property type="project" value="UniProtKB-KW"/>
</dbReference>
<dbReference type="Pfam" id="PF12424">
    <property type="entry name" value="ATP_Ca_trans_C"/>
    <property type="match status" value="1"/>
</dbReference>
<keyword evidence="8" id="KW-1185">Reference proteome</keyword>
<dbReference type="Pfam" id="PF00689">
    <property type="entry name" value="Cation_ATPase_C"/>
    <property type="match status" value="1"/>
</dbReference>
<comment type="caution">
    <text evidence="7">The sequence shown here is derived from an EMBL/GenBank/DDBJ whole genome shotgun (WGS) entry which is preliminary data.</text>
</comment>